<dbReference type="AlphaFoldDB" id="A0A139KZ35"/>
<evidence type="ECO:0000259" key="3">
    <source>
        <dbReference type="PROSITE" id="PS51186"/>
    </source>
</evidence>
<protein>
    <submittedName>
        <fullName evidence="4">GNAT family N-acetyltransferase</fullName>
    </submittedName>
</protein>
<dbReference type="GO" id="GO:0016747">
    <property type="term" value="F:acyltransferase activity, transferring groups other than amino-acyl groups"/>
    <property type="evidence" value="ECO:0007669"/>
    <property type="project" value="InterPro"/>
</dbReference>
<proteinExistence type="predicted"/>
<name>A0A139KZ35_BACT4</name>
<evidence type="ECO:0000256" key="1">
    <source>
        <dbReference type="ARBA" id="ARBA00022679"/>
    </source>
</evidence>
<evidence type="ECO:0000313" key="4">
    <source>
        <dbReference type="EMBL" id="RHL61175.1"/>
    </source>
</evidence>
<dbReference type="PANTHER" id="PTHR42919:SF8">
    <property type="entry name" value="N-ALPHA-ACETYLTRANSFERASE 50"/>
    <property type="match status" value="1"/>
</dbReference>
<dbReference type="Pfam" id="PF00583">
    <property type="entry name" value="Acetyltransf_1"/>
    <property type="match status" value="1"/>
</dbReference>
<dbReference type="EMBL" id="QROV01000007">
    <property type="protein sequence ID" value="RHL61175.1"/>
    <property type="molecule type" value="Genomic_DNA"/>
</dbReference>
<dbReference type="CDD" id="cd04301">
    <property type="entry name" value="NAT_SF"/>
    <property type="match status" value="1"/>
</dbReference>
<dbReference type="Gene3D" id="3.40.630.30">
    <property type="match status" value="1"/>
</dbReference>
<evidence type="ECO:0000313" key="5">
    <source>
        <dbReference type="Proteomes" id="UP000283616"/>
    </source>
</evidence>
<dbReference type="PANTHER" id="PTHR42919">
    <property type="entry name" value="N-ALPHA-ACETYLTRANSFERASE"/>
    <property type="match status" value="1"/>
</dbReference>
<sequence length="158" mass="18652">MDRFIIVDSHNSEYIGIIFHILRKCGYNMALTKRLFHWIPSYSKRNIRRDCQTKTVVLVWNEELNDYTSTFQMYKNSDSSLYIRKIATLPQYEGKGIGKRNLLYIEQFAIKNGCSRICLDVYIKSKGAISFYSHLGFKEVGTKRSIRFKELIMKKQLD</sequence>
<dbReference type="InterPro" id="IPR051556">
    <property type="entry name" value="N-term/lysine_N-AcTrnsfr"/>
</dbReference>
<comment type="caution">
    <text evidence="4">The sequence shown here is derived from an EMBL/GenBank/DDBJ whole genome shotgun (WGS) entry which is preliminary data.</text>
</comment>
<gene>
    <name evidence="4" type="ORF">DW011_08060</name>
</gene>
<organism evidence="4 5">
    <name type="scientific">Bacteroides thetaiotaomicron</name>
    <dbReference type="NCBI Taxonomy" id="818"/>
    <lineage>
        <taxon>Bacteria</taxon>
        <taxon>Pseudomonadati</taxon>
        <taxon>Bacteroidota</taxon>
        <taxon>Bacteroidia</taxon>
        <taxon>Bacteroidales</taxon>
        <taxon>Bacteroidaceae</taxon>
        <taxon>Bacteroides</taxon>
    </lineage>
</organism>
<dbReference type="InterPro" id="IPR016181">
    <property type="entry name" value="Acyl_CoA_acyltransferase"/>
</dbReference>
<feature type="domain" description="N-acetyltransferase" evidence="3">
    <location>
        <begin position="5"/>
        <end position="158"/>
    </location>
</feature>
<dbReference type="InterPro" id="IPR000182">
    <property type="entry name" value="GNAT_dom"/>
</dbReference>
<keyword evidence="2" id="KW-0012">Acyltransferase</keyword>
<dbReference type="PROSITE" id="PS51186">
    <property type="entry name" value="GNAT"/>
    <property type="match status" value="1"/>
</dbReference>
<reference evidence="4 5" key="1">
    <citation type="submission" date="2018-08" db="EMBL/GenBank/DDBJ databases">
        <title>A genome reference for cultivated species of the human gut microbiota.</title>
        <authorList>
            <person name="Zou Y."/>
            <person name="Xue W."/>
            <person name="Luo G."/>
        </authorList>
    </citation>
    <scope>NUCLEOTIDE SEQUENCE [LARGE SCALE GENOMIC DNA]</scope>
    <source>
        <strain evidence="4 5">AF37-12</strain>
    </source>
</reference>
<dbReference type="SUPFAM" id="SSF55729">
    <property type="entry name" value="Acyl-CoA N-acyltransferases (Nat)"/>
    <property type="match status" value="1"/>
</dbReference>
<keyword evidence="1 4" id="KW-0808">Transferase</keyword>
<accession>A0A139KZ35</accession>
<dbReference type="Proteomes" id="UP000283616">
    <property type="component" value="Unassembled WGS sequence"/>
</dbReference>
<evidence type="ECO:0000256" key="2">
    <source>
        <dbReference type="ARBA" id="ARBA00023315"/>
    </source>
</evidence>